<accession>A0A9D4R7N5</accession>
<evidence type="ECO:0000313" key="2">
    <source>
        <dbReference type="Proteomes" id="UP000828390"/>
    </source>
</evidence>
<proteinExistence type="predicted"/>
<dbReference type="EMBL" id="JAIWYP010000003">
    <property type="protein sequence ID" value="KAH3858074.1"/>
    <property type="molecule type" value="Genomic_DNA"/>
</dbReference>
<evidence type="ECO:0000313" key="1">
    <source>
        <dbReference type="EMBL" id="KAH3858074.1"/>
    </source>
</evidence>
<dbReference type="AlphaFoldDB" id="A0A9D4R7N5"/>
<organism evidence="1 2">
    <name type="scientific">Dreissena polymorpha</name>
    <name type="common">Zebra mussel</name>
    <name type="synonym">Mytilus polymorpha</name>
    <dbReference type="NCBI Taxonomy" id="45954"/>
    <lineage>
        <taxon>Eukaryota</taxon>
        <taxon>Metazoa</taxon>
        <taxon>Spiralia</taxon>
        <taxon>Lophotrochozoa</taxon>
        <taxon>Mollusca</taxon>
        <taxon>Bivalvia</taxon>
        <taxon>Autobranchia</taxon>
        <taxon>Heteroconchia</taxon>
        <taxon>Euheterodonta</taxon>
        <taxon>Imparidentia</taxon>
        <taxon>Neoheterodontei</taxon>
        <taxon>Myida</taxon>
        <taxon>Dreissenoidea</taxon>
        <taxon>Dreissenidae</taxon>
        <taxon>Dreissena</taxon>
    </lineage>
</organism>
<name>A0A9D4R7N5_DREPO</name>
<sequence length="56" mass="6343">MMVALCCIDDHVEGDSNNALAESYVDSEKGITDKRQWGSMTTKTVNITKDNTHRRR</sequence>
<reference evidence="1" key="2">
    <citation type="submission" date="2020-11" db="EMBL/GenBank/DDBJ databases">
        <authorList>
            <person name="McCartney M.A."/>
            <person name="Auch B."/>
            <person name="Kono T."/>
            <person name="Mallez S."/>
            <person name="Becker A."/>
            <person name="Gohl D.M."/>
            <person name="Silverstein K.A.T."/>
            <person name="Koren S."/>
            <person name="Bechman K.B."/>
            <person name="Herman A."/>
            <person name="Abrahante J.E."/>
            <person name="Garbe J."/>
        </authorList>
    </citation>
    <scope>NUCLEOTIDE SEQUENCE</scope>
    <source>
        <strain evidence="1">Duluth1</strain>
        <tissue evidence="1">Whole animal</tissue>
    </source>
</reference>
<reference evidence="1" key="1">
    <citation type="journal article" date="2019" name="bioRxiv">
        <title>The Genome of the Zebra Mussel, Dreissena polymorpha: A Resource for Invasive Species Research.</title>
        <authorList>
            <person name="McCartney M.A."/>
            <person name="Auch B."/>
            <person name="Kono T."/>
            <person name="Mallez S."/>
            <person name="Zhang Y."/>
            <person name="Obille A."/>
            <person name="Becker A."/>
            <person name="Abrahante J.E."/>
            <person name="Garbe J."/>
            <person name="Badalamenti J.P."/>
            <person name="Herman A."/>
            <person name="Mangelson H."/>
            <person name="Liachko I."/>
            <person name="Sullivan S."/>
            <person name="Sone E.D."/>
            <person name="Koren S."/>
            <person name="Silverstein K.A.T."/>
            <person name="Beckman K.B."/>
            <person name="Gohl D.M."/>
        </authorList>
    </citation>
    <scope>NUCLEOTIDE SEQUENCE</scope>
    <source>
        <strain evidence="1">Duluth1</strain>
        <tissue evidence="1">Whole animal</tissue>
    </source>
</reference>
<protein>
    <submittedName>
        <fullName evidence="1">Uncharacterized protein</fullName>
    </submittedName>
</protein>
<dbReference type="Proteomes" id="UP000828390">
    <property type="component" value="Unassembled WGS sequence"/>
</dbReference>
<comment type="caution">
    <text evidence="1">The sequence shown here is derived from an EMBL/GenBank/DDBJ whole genome shotgun (WGS) entry which is preliminary data.</text>
</comment>
<keyword evidence="2" id="KW-1185">Reference proteome</keyword>
<gene>
    <name evidence="1" type="ORF">DPMN_100693</name>
</gene>